<dbReference type="RefSeq" id="XP_014160524.1">
    <property type="nucleotide sequence ID" value="XM_014305049.1"/>
</dbReference>
<dbReference type="EMBL" id="KQ241644">
    <property type="protein sequence ID" value="KNC86622.1"/>
    <property type="molecule type" value="Genomic_DNA"/>
</dbReference>
<feature type="signal peptide" evidence="2">
    <location>
        <begin position="1"/>
        <end position="27"/>
    </location>
</feature>
<evidence type="ECO:0000256" key="2">
    <source>
        <dbReference type="SAM" id="SignalP"/>
    </source>
</evidence>
<evidence type="ECO:0000313" key="4">
    <source>
        <dbReference type="Proteomes" id="UP000054560"/>
    </source>
</evidence>
<dbReference type="AlphaFoldDB" id="A0A0L0GCA0"/>
<evidence type="ECO:0000313" key="3">
    <source>
        <dbReference type="EMBL" id="KNC86622.1"/>
    </source>
</evidence>
<organism evidence="3 4">
    <name type="scientific">Sphaeroforma arctica JP610</name>
    <dbReference type="NCBI Taxonomy" id="667725"/>
    <lineage>
        <taxon>Eukaryota</taxon>
        <taxon>Ichthyosporea</taxon>
        <taxon>Ichthyophonida</taxon>
        <taxon>Sphaeroforma</taxon>
    </lineage>
</organism>
<accession>A0A0L0GCA0</accession>
<keyword evidence="2" id="KW-0732">Signal</keyword>
<reference evidence="3 4" key="1">
    <citation type="submission" date="2011-02" db="EMBL/GenBank/DDBJ databases">
        <title>The Genome Sequence of Sphaeroforma arctica JP610.</title>
        <authorList>
            <consortium name="The Broad Institute Genome Sequencing Platform"/>
            <person name="Russ C."/>
            <person name="Cuomo C."/>
            <person name="Young S.K."/>
            <person name="Zeng Q."/>
            <person name="Gargeya S."/>
            <person name="Alvarado L."/>
            <person name="Berlin A."/>
            <person name="Chapman S.B."/>
            <person name="Chen Z."/>
            <person name="Freedman E."/>
            <person name="Gellesch M."/>
            <person name="Goldberg J."/>
            <person name="Griggs A."/>
            <person name="Gujja S."/>
            <person name="Heilman E."/>
            <person name="Heiman D."/>
            <person name="Howarth C."/>
            <person name="Mehta T."/>
            <person name="Neiman D."/>
            <person name="Pearson M."/>
            <person name="Roberts A."/>
            <person name="Saif S."/>
            <person name="Shea T."/>
            <person name="Shenoy N."/>
            <person name="Sisk P."/>
            <person name="Stolte C."/>
            <person name="Sykes S."/>
            <person name="White J."/>
            <person name="Yandava C."/>
            <person name="Burger G."/>
            <person name="Gray M.W."/>
            <person name="Holland P.W.H."/>
            <person name="King N."/>
            <person name="Lang F.B.F."/>
            <person name="Roger A.J."/>
            <person name="Ruiz-Trillo I."/>
            <person name="Haas B."/>
            <person name="Nusbaum C."/>
            <person name="Birren B."/>
        </authorList>
    </citation>
    <scope>NUCLEOTIDE SEQUENCE [LARGE SCALE GENOMIC DNA]</scope>
    <source>
        <strain evidence="3 4">JP610</strain>
    </source>
</reference>
<sequence length="123" mass="13289">MFEVLQKLIVFMCRRALLVVLISEVEAWDDNPVASVASAADHMAAIQKRLTAYQAEAPVVDLNRFKEPQPSAGRVGSLAKAVSETGEAAPEPQGPKKRGPKSAPEKRKNVRRAARAAKTVEVA</sequence>
<dbReference type="GeneID" id="25901755"/>
<feature type="chain" id="PRO_5005539332" evidence="2">
    <location>
        <begin position="28"/>
        <end position="123"/>
    </location>
</feature>
<protein>
    <submittedName>
        <fullName evidence="3">Uncharacterized protein</fullName>
    </submittedName>
</protein>
<gene>
    <name evidence="3" type="ORF">SARC_01251</name>
</gene>
<feature type="region of interest" description="Disordered" evidence="1">
    <location>
        <begin position="65"/>
        <end position="123"/>
    </location>
</feature>
<dbReference type="Proteomes" id="UP000054560">
    <property type="component" value="Unassembled WGS sequence"/>
</dbReference>
<evidence type="ECO:0000256" key="1">
    <source>
        <dbReference type="SAM" id="MobiDB-lite"/>
    </source>
</evidence>
<name>A0A0L0GCA0_9EUKA</name>
<keyword evidence="4" id="KW-1185">Reference proteome</keyword>
<proteinExistence type="predicted"/>